<evidence type="ECO:0000256" key="1">
    <source>
        <dbReference type="SAM" id="MobiDB-lite"/>
    </source>
</evidence>
<gene>
    <name evidence="2" type="ORF">NUU61_005990</name>
</gene>
<dbReference type="GeneID" id="81395687"/>
<protein>
    <submittedName>
        <fullName evidence="2">Uncharacterized protein</fullName>
    </submittedName>
</protein>
<evidence type="ECO:0000313" key="3">
    <source>
        <dbReference type="Proteomes" id="UP001141434"/>
    </source>
</evidence>
<organism evidence="2 3">
    <name type="scientific">Penicillium alfredii</name>
    <dbReference type="NCBI Taxonomy" id="1506179"/>
    <lineage>
        <taxon>Eukaryota</taxon>
        <taxon>Fungi</taxon>
        <taxon>Dikarya</taxon>
        <taxon>Ascomycota</taxon>
        <taxon>Pezizomycotina</taxon>
        <taxon>Eurotiomycetes</taxon>
        <taxon>Eurotiomycetidae</taxon>
        <taxon>Eurotiales</taxon>
        <taxon>Aspergillaceae</taxon>
        <taxon>Penicillium</taxon>
    </lineage>
</organism>
<comment type="caution">
    <text evidence="2">The sequence shown here is derived from an EMBL/GenBank/DDBJ whole genome shotgun (WGS) entry which is preliminary data.</text>
</comment>
<reference evidence="2" key="1">
    <citation type="submission" date="2022-11" db="EMBL/GenBank/DDBJ databases">
        <authorList>
            <person name="Petersen C."/>
        </authorList>
    </citation>
    <scope>NUCLEOTIDE SEQUENCE</scope>
    <source>
        <strain evidence="2">IBT 34128</strain>
    </source>
</reference>
<keyword evidence="3" id="KW-1185">Reference proteome</keyword>
<sequence>MTTGRDVNQVPLTTLSLEHFTAVKRAIFNIMATSSAVETFSQVVNGLPVPRSWNKWWLEDNPNPSPSQEASTEYAQNVSGPV</sequence>
<dbReference type="OrthoDB" id="4359401at2759"/>
<feature type="compositionally biased region" description="Polar residues" evidence="1">
    <location>
        <begin position="66"/>
        <end position="82"/>
    </location>
</feature>
<feature type="region of interest" description="Disordered" evidence="1">
    <location>
        <begin position="58"/>
        <end position="82"/>
    </location>
</feature>
<reference evidence="2" key="2">
    <citation type="journal article" date="2023" name="IMA Fungus">
        <title>Comparative genomic study of the Penicillium genus elucidates a diverse pangenome and 15 lateral gene transfer events.</title>
        <authorList>
            <person name="Petersen C."/>
            <person name="Sorensen T."/>
            <person name="Nielsen M.R."/>
            <person name="Sondergaard T.E."/>
            <person name="Sorensen J.L."/>
            <person name="Fitzpatrick D.A."/>
            <person name="Frisvad J.C."/>
            <person name="Nielsen K.L."/>
        </authorList>
    </citation>
    <scope>NUCLEOTIDE SEQUENCE</scope>
    <source>
        <strain evidence="2">IBT 34128</strain>
    </source>
</reference>
<evidence type="ECO:0000313" key="2">
    <source>
        <dbReference type="EMBL" id="KAJ5091120.1"/>
    </source>
</evidence>
<dbReference type="EMBL" id="JAPMSZ010000009">
    <property type="protein sequence ID" value="KAJ5091120.1"/>
    <property type="molecule type" value="Genomic_DNA"/>
</dbReference>
<name>A0A9W9F077_9EURO</name>
<dbReference type="Proteomes" id="UP001141434">
    <property type="component" value="Unassembled WGS sequence"/>
</dbReference>
<dbReference type="AlphaFoldDB" id="A0A9W9F077"/>
<accession>A0A9W9F077</accession>
<proteinExistence type="predicted"/>
<dbReference type="RefSeq" id="XP_056509318.1">
    <property type="nucleotide sequence ID" value="XM_056656518.1"/>
</dbReference>